<dbReference type="SUPFAM" id="SSF53474">
    <property type="entry name" value="alpha/beta-Hydrolases"/>
    <property type="match status" value="1"/>
</dbReference>
<dbReference type="AlphaFoldDB" id="A0A4U6UID9"/>
<feature type="region of interest" description="Disordered" evidence="3">
    <location>
        <begin position="314"/>
        <end position="354"/>
    </location>
</feature>
<dbReference type="Gene3D" id="3.40.50.1820">
    <property type="entry name" value="alpha/beta hydrolase"/>
    <property type="match status" value="1"/>
</dbReference>
<dbReference type="GO" id="GO:0016787">
    <property type="term" value="F:hydrolase activity"/>
    <property type="evidence" value="ECO:0007669"/>
    <property type="project" value="UniProtKB-KW"/>
</dbReference>
<evidence type="ECO:0000313" key="6">
    <source>
        <dbReference type="Proteomes" id="UP000298652"/>
    </source>
</evidence>
<proteinExistence type="inferred from homology"/>
<keyword evidence="6" id="KW-1185">Reference proteome</keyword>
<gene>
    <name evidence="5" type="ORF">SEVIR_5G219800v2</name>
</gene>
<dbReference type="OMA" id="PRYMNSE"/>
<dbReference type="Gramene" id="TKW15182">
    <property type="protein sequence ID" value="TKW15182"/>
    <property type="gene ID" value="SEVIR_5G219800v2"/>
</dbReference>
<feature type="domain" description="AB hydrolase-1" evidence="4">
    <location>
        <begin position="56"/>
        <end position="294"/>
    </location>
</feature>
<organism evidence="5 6">
    <name type="scientific">Setaria viridis</name>
    <name type="common">Green bristlegrass</name>
    <name type="synonym">Setaria italica subsp. viridis</name>
    <dbReference type="NCBI Taxonomy" id="4556"/>
    <lineage>
        <taxon>Eukaryota</taxon>
        <taxon>Viridiplantae</taxon>
        <taxon>Streptophyta</taxon>
        <taxon>Embryophyta</taxon>
        <taxon>Tracheophyta</taxon>
        <taxon>Spermatophyta</taxon>
        <taxon>Magnoliopsida</taxon>
        <taxon>Liliopsida</taxon>
        <taxon>Poales</taxon>
        <taxon>Poaceae</taxon>
        <taxon>PACMAD clade</taxon>
        <taxon>Panicoideae</taxon>
        <taxon>Panicodae</taxon>
        <taxon>Paniceae</taxon>
        <taxon>Cenchrinae</taxon>
        <taxon>Setaria</taxon>
    </lineage>
</organism>
<dbReference type="FunFam" id="3.40.50.1820:FF:000042">
    <property type="entry name" value="probable strigolactone esterase DAD2"/>
    <property type="match status" value="1"/>
</dbReference>
<dbReference type="PANTHER" id="PTHR43039">
    <property type="entry name" value="ESTERASE-RELATED"/>
    <property type="match status" value="1"/>
</dbReference>
<comment type="similarity">
    <text evidence="1">Belongs to the AB hydrolase superfamily.</text>
</comment>
<dbReference type="Pfam" id="PF00561">
    <property type="entry name" value="Abhydrolase_1"/>
    <property type="match status" value="1"/>
</dbReference>
<reference evidence="5" key="1">
    <citation type="submission" date="2019-03" db="EMBL/GenBank/DDBJ databases">
        <title>WGS assembly of Setaria viridis.</title>
        <authorList>
            <person name="Huang P."/>
            <person name="Jenkins J."/>
            <person name="Grimwood J."/>
            <person name="Barry K."/>
            <person name="Healey A."/>
            <person name="Mamidi S."/>
            <person name="Sreedasyam A."/>
            <person name="Shu S."/>
            <person name="Feldman M."/>
            <person name="Wu J."/>
            <person name="Yu Y."/>
            <person name="Chen C."/>
            <person name="Johnson J."/>
            <person name="Rokhsar D."/>
            <person name="Baxter I."/>
            <person name="Schmutz J."/>
            <person name="Brutnell T."/>
            <person name="Kellogg E."/>
        </authorList>
    </citation>
    <scope>NUCLEOTIDE SEQUENCE [LARGE SCALE GENOMIC DNA]</scope>
</reference>
<dbReference type="InterPro" id="IPR000073">
    <property type="entry name" value="AB_hydrolase_1"/>
</dbReference>
<dbReference type="InterPro" id="IPR029058">
    <property type="entry name" value="AB_hydrolase_fold"/>
</dbReference>
<evidence type="ECO:0000259" key="4">
    <source>
        <dbReference type="Pfam" id="PF00561"/>
    </source>
</evidence>
<accession>A0A4U6UID9</accession>
<protein>
    <recommendedName>
        <fullName evidence="4">AB hydrolase-1 domain-containing protein</fullName>
    </recommendedName>
</protein>
<keyword evidence="2" id="KW-0378">Hydrolase</keyword>
<evidence type="ECO:0000256" key="1">
    <source>
        <dbReference type="ARBA" id="ARBA00008645"/>
    </source>
</evidence>
<sequence>MLGTGVLLRRSKELASKRNELKQHSHNHLPHRSLFSFKFVGNMYLNPRIVGNGKRTVVLSHGYGASQAIWDMVLPHLSRRNKVLLFDWDFSSAPVAGEEGAAEHSCYTFSRYADELVALMDEMKLSGAVYVGHSMAGMFGCIASIKRPDLFAHLVLVGASPRYMNSEDYEGGFDESDIEAMLASISSDFRRWAEGFVPLIVGSADPSAVERVARSFFAMDPRAAHALARMIFLGDQREVLDDVAVPCTLVHVSRDFAAPPYVGRYMQARMLVARCAAAMVTIDSFGHFPQLVAPDELLGILDLVLGAAGTADGDEEETAEAAAAALAEEKTNEVPSGGLAEAAPEVKGDIDVAS</sequence>
<evidence type="ECO:0000256" key="2">
    <source>
        <dbReference type="ARBA" id="ARBA00022801"/>
    </source>
</evidence>
<evidence type="ECO:0000313" key="5">
    <source>
        <dbReference type="EMBL" id="TKW15182.1"/>
    </source>
</evidence>
<dbReference type="Proteomes" id="UP000298652">
    <property type="component" value="Chromosome 5"/>
</dbReference>
<evidence type="ECO:0000256" key="3">
    <source>
        <dbReference type="SAM" id="MobiDB-lite"/>
    </source>
</evidence>
<name>A0A4U6UID9_SETVI</name>
<dbReference type="EMBL" id="CM016556">
    <property type="protein sequence ID" value="TKW15182.1"/>
    <property type="molecule type" value="Genomic_DNA"/>
</dbReference>
<feature type="compositionally biased region" description="Basic and acidic residues" evidence="3">
    <location>
        <begin position="344"/>
        <end position="354"/>
    </location>
</feature>